<sequence>MASFGQWLRPALTVPKTSWSAGDSNWKVSPKTFFVLILGLWLFGTGEALLIDASIGQSPWTVLADGLAKTLGMTIGQTTFLTSVIVLLLWIPLKRRPGLGTVMNILVIAVAIDVMIPILPSPENVVAQTVQVLLGILLTGIASALYITCNVGPGPRDGLMTGLNEKTGVRVGRVRTGIEVVVLTIGWLLGGVVGIGTLLFALLIGQSVAIAFGLVERISPHTERQG</sequence>
<keyword evidence="1" id="KW-0812">Transmembrane</keyword>
<protein>
    <recommendedName>
        <fullName evidence="3">Integral membrane protein</fullName>
    </recommendedName>
</protein>
<evidence type="ECO:0000256" key="1">
    <source>
        <dbReference type="SAM" id="Phobius"/>
    </source>
</evidence>
<dbReference type="InterPro" id="IPR038750">
    <property type="entry name" value="YczE/YyaS-like"/>
</dbReference>
<dbReference type="PANTHER" id="PTHR40078:SF1">
    <property type="entry name" value="INTEGRAL MEMBRANE PROTEIN"/>
    <property type="match status" value="1"/>
</dbReference>
<dbReference type="EMBL" id="JNSL01000016">
    <property type="protein sequence ID" value="KGA21021.1"/>
    <property type="molecule type" value="Genomic_DNA"/>
</dbReference>
<keyword evidence="1" id="KW-0472">Membrane</keyword>
<reference evidence="2" key="1">
    <citation type="submission" date="2014-06" db="EMBL/GenBank/DDBJ databases">
        <title>Key roles for freshwater Actinobacteria revealed by deep metagenomic sequencing.</title>
        <authorList>
            <person name="Ghai R."/>
            <person name="Mizuno C.M."/>
            <person name="Picazo A."/>
            <person name="Camacho A."/>
            <person name="Rodriguez-Valera F."/>
        </authorList>
    </citation>
    <scope>NUCLEOTIDE SEQUENCE</scope>
</reference>
<accession>A0A094R2A3</accession>
<keyword evidence="1" id="KW-1133">Transmembrane helix</keyword>
<dbReference type="PANTHER" id="PTHR40078">
    <property type="entry name" value="INTEGRAL MEMBRANE PROTEIN-RELATED"/>
    <property type="match status" value="1"/>
</dbReference>
<evidence type="ECO:0008006" key="3">
    <source>
        <dbReference type="Google" id="ProtNLM"/>
    </source>
</evidence>
<dbReference type="AlphaFoldDB" id="A0A094R2A3"/>
<feature type="transmembrane region" description="Helical" evidence="1">
    <location>
        <begin position="125"/>
        <end position="147"/>
    </location>
</feature>
<dbReference type="Pfam" id="PF19700">
    <property type="entry name" value="DUF6198"/>
    <property type="match status" value="1"/>
</dbReference>
<organism evidence="2">
    <name type="scientific">freshwater metagenome</name>
    <dbReference type="NCBI Taxonomy" id="449393"/>
    <lineage>
        <taxon>unclassified sequences</taxon>
        <taxon>metagenomes</taxon>
        <taxon>ecological metagenomes</taxon>
    </lineage>
</organism>
<feature type="transmembrane region" description="Helical" evidence="1">
    <location>
        <begin position="33"/>
        <end position="51"/>
    </location>
</feature>
<feature type="transmembrane region" description="Helical" evidence="1">
    <location>
        <begin position="98"/>
        <end position="119"/>
    </location>
</feature>
<name>A0A094R2A3_9ZZZZ</name>
<proteinExistence type="predicted"/>
<gene>
    <name evidence="2" type="ORF">GM51_4350</name>
</gene>
<feature type="transmembrane region" description="Helical" evidence="1">
    <location>
        <begin position="180"/>
        <end position="204"/>
    </location>
</feature>
<feature type="transmembrane region" description="Helical" evidence="1">
    <location>
        <begin position="71"/>
        <end position="91"/>
    </location>
</feature>
<comment type="caution">
    <text evidence="2">The sequence shown here is derived from an EMBL/GenBank/DDBJ whole genome shotgun (WGS) entry which is preliminary data.</text>
</comment>
<evidence type="ECO:0000313" key="2">
    <source>
        <dbReference type="EMBL" id="KGA21021.1"/>
    </source>
</evidence>